<protein>
    <submittedName>
        <fullName evidence="7">Metal-dependent hydrolase</fullName>
    </submittedName>
</protein>
<dbReference type="RefSeq" id="WP_051546694.1">
    <property type="nucleotide sequence ID" value="NZ_JAJA02000001.1"/>
</dbReference>
<dbReference type="Pfam" id="PF00753">
    <property type="entry name" value="Lactamase_B"/>
    <property type="match status" value="1"/>
</dbReference>
<dbReference type="PANTHER" id="PTHR42978:SF2">
    <property type="entry name" value="102 KBASES UNSTABLE REGION: FROM 1 TO 119443"/>
    <property type="match status" value="1"/>
</dbReference>
<evidence type="ECO:0000313" key="7">
    <source>
        <dbReference type="EMBL" id="KWS03945.1"/>
    </source>
</evidence>
<evidence type="ECO:0000256" key="2">
    <source>
        <dbReference type="ARBA" id="ARBA00007749"/>
    </source>
</evidence>
<keyword evidence="3" id="KW-0479">Metal-binding</keyword>
<feature type="domain" description="Metallo-beta-lactamase" evidence="6">
    <location>
        <begin position="33"/>
        <end position="269"/>
    </location>
</feature>
<dbReference type="InterPro" id="IPR051013">
    <property type="entry name" value="MBL_superfamily_lactonases"/>
</dbReference>
<gene>
    <name evidence="7" type="ORF">AZ78_1494</name>
</gene>
<keyword evidence="8" id="KW-1185">Reference proteome</keyword>
<evidence type="ECO:0000256" key="1">
    <source>
        <dbReference type="ARBA" id="ARBA00001947"/>
    </source>
</evidence>
<evidence type="ECO:0000259" key="6">
    <source>
        <dbReference type="SMART" id="SM00849"/>
    </source>
</evidence>
<keyword evidence="4 7" id="KW-0378">Hydrolase</keyword>
<dbReference type="SMART" id="SM00849">
    <property type="entry name" value="Lactamase_B"/>
    <property type="match status" value="1"/>
</dbReference>
<dbReference type="SUPFAM" id="SSF56281">
    <property type="entry name" value="Metallo-hydrolase/oxidoreductase"/>
    <property type="match status" value="1"/>
</dbReference>
<dbReference type="OrthoDB" id="5443440at2"/>
<evidence type="ECO:0000313" key="8">
    <source>
        <dbReference type="Proteomes" id="UP000023435"/>
    </source>
</evidence>
<dbReference type="Proteomes" id="UP000023435">
    <property type="component" value="Unassembled WGS sequence"/>
</dbReference>
<evidence type="ECO:0000256" key="3">
    <source>
        <dbReference type="ARBA" id="ARBA00022723"/>
    </source>
</evidence>
<reference evidence="7 8" key="1">
    <citation type="journal article" date="2014" name="Genome Announc.">
        <title>Draft Genome Sequence of Lysobacter capsici AZ78, a Bacterium Antagonistic to Plant-Pathogenic Oomycetes.</title>
        <authorList>
            <person name="Puopolo G."/>
            <person name="Sonego P."/>
            <person name="Engelen K."/>
            <person name="Pertot I."/>
        </authorList>
    </citation>
    <scope>NUCLEOTIDE SEQUENCE [LARGE SCALE GENOMIC DNA]</scope>
    <source>
        <strain evidence="7 8">AZ78</strain>
    </source>
</reference>
<dbReference type="GO" id="GO:0016787">
    <property type="term" value="F:hydrolase activity"/>
    <property type="evidence" value="ECO:0007669"/>
    <property type="project" value="UniProtKB-KW"/>
</dbReference>
<dbReference type="InterPro" id="IPR036866">
    <property type="entry name" value="RibonucZ/Hydroxyglut_hydro"/>
</dbReference>
<organism evidence="7 8">
    <name type="scientific">Lysobacter capsici AZ78</name>
    <dbReference type="NCBI Taxonomy" id="1444315"/>
    <lineage>
        <taxon>Bacteria</taxon>
        <taxon>Pseudomonadati</taxon>
        <taxon>Pseudomonadota</taxon>
        <taxon>Gammaproteobacteria</taxon>
        <taxon>Lysobacterales</taxon>
        <taxon>Lysobacteraceae</taxon>
        <taxon>Lysobacter</taxon>
    </lineage>
</organism>
<comment type="similarity">
    <text evidence="2">Belongs to the metallo-beta-lactamase superfamily.</text>
</comment>
<keyword evidence="5" id="KW-0862">Zinc</keyword>
<sequence>MSGEVALTLAVSGHSCADPRHLGFEAGPAMRFPAGWALIEHPVQGAILFDCGYGPSARAAMRSGLRWIYRRAIHACSSAHTDAGQLLRQRGIDAGQVRLVVISHFHPDHIGGLDQFRRARFVAHADAWNHLRELSWFGLLHAQIWKELLPDDFAARLQLLDEHGRRPLPVDWSGLGEGWDLFGDGSLHVVALPGHARGQIGLAVRTGDGERVVLAADAFWRREQLDRDQALPWLTQRLAMDDAAAYLDTVRRLARFRDSHPGAWVIPSHCADTLAAWRQRHPSAVLDQATGEDDLAAQEVATG</sequence>
<name>A0A108U7F9_9GAMM</name>
<accession>A0A108U7F9</accession>
<comment type="cofactor">
    <cofactor evidence="1">
        <name>Zn(2+)</name>
        <dbReference type="ChEBI" id="CHEBI:29105"/>
    </cofactor>
</comment>
<dbReference type="GO" id="GO:0046872">
    <property type="term" value="F:metal ion binding"/>
    <property type="evidence" value="ECO:0007669"/>
    <property type="project" value="UniProtKB-KW"/>
</dbReference>
<dbReference type="EMBL" id="JAJA02000001">
    <property type="protein sequence ID" value="KWS03945.1"/>
    <property type="molecule type" value="Genomic_DNA"/>
</dbReference>
<dbReference type="Gene3D" id="3.60.15.10">
    <property type="entry name" value="Ribonuclease Z/Hydroxyacylglutathione hydrolase-like"/>
    <property type="match status" value="1"/>
</dbReference>
<dbReference type="InterPro" id="IPR001279">
    <property type="entry name" value="Metallo-B-lactamas"/>
</dbReference>
<comment type="caution">
    <text evidence="7">The sequence shown here is derived from an EMBL/GenBank/DDBJ whole genome shotgun (WGS) entry which is preliminary data.</text>
</comment>
<dbReference type="CDD" id="cd07730">
    <property type="entry name" value="metallo-hydrolase-like_MBL-fold"/>
    <property type="match status" value="1"/>
</dbReference>
<proteinExistence type="inferred from homology"/>
<evidence type="ECO:0000256" key="5">
    <source>
        <dbReference type="ARBA" id="ARBA00022833"/>
    </source>
</evidence>
<evidence type="ECO:0000256" key="4">
    <source>
        <dbReference type="ARBA" id="ARBA00022801"/>
    </source>
</evidence>
<dbReference type="AlphaFoldDB" id="A0A108U7F9"/>
<dbReference type="PANTHER" id="PTHR42978">
    <property type="entry name" value="QUORUM-QUENCHING LACTONASE YTNP-RELATED-RELATED"/>
    <property type="match status" value="1"/>
</dbReference>